<keyword evidence="2" id="KW-1185">Reference proteome</keyword>
<dbReference type="RefSeq" id="WP_406794588.1">
    <property type="nucleotide sequence ID" value="NZ_JBJHZX010000063.1"/>
</dbReference>
<gene>
    <name evidence="1" type="ORF">ACJDU8_23385</name>
</gene>
<comment type="caution">
    <text evidence="1">The sequence shown here is derived from an EMBL/GenBank/DDBJ whole genome shotgun (WGS) entry which is preliminary data.</text>
</comment>
<organism evidence="1 2">
    <name type="scientific">Candidatus Clostridium eludens</name>
    <dbReference type="NCBI Taxonomy" id="3381663"/>
    <lineage>
        <taxon>Bacteria</taxon>
        <taxon>Bacillati</taxon>
        <taxon>Bacillota</taxon>
        <taxon>Clostridia</taxon>
        <taxon>Eubacteriales</taxon>
        <taxon>Clostridiaceae</taxon>
        <taxon>Clostridium</taxon>
    </lineage>
</organism>
<name>A0ABW8SRN5_9CLOT</name>
<dbReference type="Proteomes" id="UP001623660">
    <property type="component" value="Unassembled WGS sequence"/>
</dbReference>
<evidence type="ECO:0000313" key="1">
    <source>
        <dbReference type="EMBL" id="MFL0198478.1"/>
    </source>
</evidence>
<proteinExistence type="predicted"/>
<reference evidence="1 2" key="1">
    <citation type="submission" date="2024-11" db="EMBL/GenBank/DDBJ databases">
        <authorList>
            <person name="Heng Y.C."/>
            <person name="Lim A.C.H."/>
            <person name="Lee J.K.Y."/>
            <person name="Kittelmann S."/>
        </authorList>
    </citation>
    <scope>NUCLEOTIDE SEQUENCE [LARGE SCALE GENOMIC DNA]</scope>
    <source>
        <strain evidence="1 2">WILCCON 0269</strain>
    </source>
</reference>
<accession>A0ABW8SRN5</accession>
<protein>
    <submittedName>
        <fullName evidence="1">Uncharacterized protein</fullName>
    </submittedName>
</protein>
<dbReference type="EMBL" id="JBJHZX010000063">
    <property type="protein sequence ID" value="MFL0198478.1"/>
    <property type="molecule type" value="Genomic_DNA"/>
</dbReference>
<sequence length="45" mass="5477">MRKSWENYNSMPDDRKPPVYTISDEEREFIKKVMTILCKNTIIQK</sequence>
<evidence type="ECO:0000313" key="2">
    <source>
        <dbReference type="Proteomes" id="UP001623660"/>
    </source>
</evidence>